<dbReference type="EMBL" id="JAAXOY010000077">
    <property type="protein sequence ID" value="NKY38932.1"/>
    <property type="molecule type" value="Genomic_DNA"/>
</dbReference>
<reference evidence="2 3" key="1">
    <citation type="submission" date="2020-04" db="EMBL/GenBank/DDBJ databases">
        <title>MicrobeNet Type strains.</title>
        <authorList>
            <person name="Nicholson A.C."/>
        </authorList>
    </citation>
    <scope>NUCLEOTIDE SEQUENCE [LARGE SCALE GENOMIC DNA]</scope>
    <source>
        <strain evidence="2 3">ATCC BAA-787</strain>
    </source>
</reference>
<evidence type="ECO:0000313" key="2">
    <source>
        <dbReference type="EMBL" id="NKY38932.1"/>
    </source>
</evidence>
<organism evidence="2 3">
    <name type="scientific">Cellulomonas septica</name>
    <dbReference type="NCBI Taxonomy" id="285080"/>
    <lineage>
        <taxon>Bacteria</taxon>
        <taxon>Bacillati</taxon>
        <taxon>Actinomycetota</taxon>
        <taxon>Actinomycetes</taxon>
        <taxon>Micrococcales</taxon>
        <taxon>Cellulomonadaceae</taxon>
        <taxon>Cellulomonas</taxon>
    </lineage>
</organism>
<dbReference type="Pfam" id="PF04402">
    <property type="entry name" value="SIMPL"/>
    <property type="match status" value="1"/>
</dbReference>
<protein>
    <submittedName>
        <fullName evidence="2">SIMPL domain-containing protein</fullName>
    </submittedName>
</protein>
<dbReference type="Gene3D" id="3.30.110.170">
    <property type="entry name" value="Protein of unknown function (DUF541), domain 1"/>
    <property type="match status" value="1"/>
</dbReference>
<sequence>MHETTVTVEGRFDHHHPAERGTVVLTVGFEGPDRERVVERTLREHGRLADEAKRLTDPAAPAVTWWSSDRIRVWSDRPWNKDGKQLPLVHHAAVRLDVKFRDLARLAAWVEDVAARDGVTVSGIEWALTEVTKTRLTADARTRAVQDAVATATTYAQALGLSAVRPLAVADPGMLGDQSRPTSDPGVAQMSRAAAAAGPAGGLDLKPEDITVAARVHARFAAS</sequence>
<proteinExistence type="predicted"/>
<gene>
    <name evidence="2" type="ORF">HGA02_05120</name>
</gene>
<dbReference type="Proteomes" id="UP000777774">
    <property type="component" value="Unassembled WGS sequence"/>
</dbReference>
<evidence type="ECO:0000313" key="3">
    <source>
        <dbReference type="Proteomes" id="UP000777774"/>
    </source>
</evidence>
<dbReference type="InterPro" id="IPR007497">
    <property type="entry name" value="SIMPL/DUF541"/>
</dbReference>
<name>A0ABX1JYY4_9CELL</name>
<dbReference type="RefSeq" id="WP_168678087.1">
    <property type="nucleotide sequence ID" value="NZ_JAAXOY010000077.1"/>
</dbReference>
<dbReference type="Gene3D" id="3.30.70.2970">
    <property type="entry name" value="Protein of unknown function (DUF541), domain 2"/>
    <property type="match status" value="1"/>
</dbReference>
<accession>A0ABX1JYY4</accession>
<keyword evidence="3" id="KW-1185">Reference proteome</keyword>
<feature type="region of interest" description="Disordered" evidence="1">
    <location>
        <begin position="172"/>
        <end position="193"/>
    </location>
</feature>
<evidence type="ECO:0000256" key="1">
    <source>
        <dbReference type="SAM" id="MobiDB-lite"/>
    </source>
</evidence>
<comment type="caution">
    <text evidence="2">The sequence shown here is derived from an EMBL/GenBank/DDBJ whole genome shotgun (WGS) entry which is preliminary data.</text>
</comment>